<keyword evidence="2" id="KW-1185">Reference proteome</keyword>
<sequence>MLVVSTWNGRYAASLRLALRMSCDDFAAHLGVSARGVAKWEAQPTGELALRTQDLLDVALTRANDEVRARFALKMEELAGQPEAASGQPSLTVVPRTHPPAFDGPQQATPELLDSLRAGLRHHYTSDNLLGPRALLPVITAHADSIERLAQHAGGETLDDLLTVGAGYAEFAGWLSQDSGDPAGAVAWYRRALEWAEAGQDERMAAFVMTRRAVQAIGSRNGALAARLARVSLRSDSPETARVRTIAAQTEAVGHAVHREASEADRALGIAESLLADGGAGVPEDGDPSTGRYCDMGLYLNISRAKVHLELGRANEAVSAFTTVLETLPPSYHRDRGQYLSRLAQAYVLAKEPDVACSHAEESLAIAVATGSSRTINDLRHLSGQLRPWASRPAVAHFDALLATTA</sequence>
<dbReference type="SUPFAM" id="SSF48452">
    <property type="entry name" value="TPR-like"/>
    <property type="match status" value="1"/>
</dbReference>
<evidence type="ECO:0008006" key="3">
    <source>
        <dbReference type="Google" id="ProtNLM"/>
    </source>
</evidence>
<reference evidence="1" key="1">
    <citation type="submission" date="2021-03" db="EMBL/GenBank/DDBJ databases">
        <title>Whole genome shotgun sequence of Actinoplanes auranticolor NBRC 12245.</title>
        <authorList>
            <person name="Komaki H."/>
            <person name="Tamura T."/>
        </authorList>
    </citation>
    <scope>NUCLEOTIDE SEQUENCE</scope>
    <source>
        <strain evidence="1">NBRC 12245</strain>
    </source>
</reference>
<gene>
    <name evidence="1" type="ORF">Aau02nite_81690</name>
</gene>
<dbReference type="Gene3D" id="1.25.40.10">
    <property type="entry name" value="Tetratricopeptide repeat domain"/>
    <property type="match status" value="1"/>
</dbReference>
<dbReference type="RefSeq" id="WP_212993976.1">
    <property type="nucleotide sequence ID" value="NZ_BAABEA010000055.1"/>
</dbReference>
<evidence type="ECO:0000313" key="2">
    <source>
        <dbReference type="Proteomes" id="UP000681340"/>
    </source>
</evidence>
<dbReference type="EMBL" id="BOQL01000076">
    <property type="protein sequence ID" value="GIM78607.1"/>
    <property type="molecule type" value="Genomic_DNA"/>
</dbReference>
<organism evidence="1 2">
    <name type="scientific">Actinoplanes auranticolor</name>
    <dbReference type="NCBI Taxonomy" id="47988"/>
    <lineage>
        <taxon>Bacteria</taxon>
        <taxon>Bacillati</taxon>
        <taxon>Actinomycetota</taxon>
        <taxon>Actinomycetes</taxon>
        <taxon>Micromonosporales</taxon>
        <taxon>Micromonosporaceae</taxon>
        <taxon>Actinoplanes</taxon>
    </lineage>
</organism>
<dbReference type="InterPro" id="IPR011990">
    <property type="entry name" value="TPR-like_helical_dom_sf"/>
</dbReference>
<dbReference type="AlphaFoldDB" id="A0A919SU80"/>
<proteinExistence type="predicted"/>
<name>A0A919SU80_9ACTN</name>
<comment type="caution">
    <text evidence="1">The sequence shown here is derived from an EMBL/GenBank/DDBJ whole genome shotgun (WGS) entry which is preliminary data.</text>
</comment>
<protein>
    <recommendedName>
        <fullName evidence="3">Helix-turn-helix protein</fullName>
    </recommendedName>
</protein>
<accession>A0A919SU80</accession>
<evidence type="ECO:0000313" key="1">
    <source>
        <dbReference type="EMBL" id="GIM78607.1"/>
    </source>
</evidence>
<dbReference type="Proteomes" id="UP000681340">
    <property type="component" value="Unassembled WGS sequence"/>
</dbReference>